<keyword evidence="3" id="KW-1185">Reference proteome</keyword>
<evidence type="ECO:0000256" key="2">
    <source>
        <dbReference type="SAM" id="Phobius"/>
    </source>
</evidence>
<protein>
    <submittedName>
        <fullName evidence="4">Fibronectin type-III domain-containing protein</fullName>
    </submittedName>
</protein>
<evidence type="ECO:0000256" key="1">
    <source>
        <dbReference type="SAM" id="MobiDB-lite"/>
    </source>
</evidence>
<feature type="region of interest" description="Disordered" evidence="1">
    <location>
        <begin position="143"/>
        <end position="166"/>
    </location>
</feature>
<evidence type="ECO:0000313" key="3">
    <source>
        <dbReference type="Proteomes" id="UP000095280"/>
    </source>
</evidence>
<evidence type="ECO:0000313" key="4">
    <source>
        <dbReference type="WBParaSite" id="maker-uti_cns_0010607-snap-gene-0.2-mRNA-1"/>
    </source>
</evidence>
<accession>A0A1I8I8D1</accession>
<keyword evidence="2" id="KW-0812">Transmembrane</keyword>
<keyword evidence="2" id="KW-1133">Transmembrane helix</keyword>
<dbReference type="WBParaSite" id="maker-uti_cns_0010607-snap-gene-0.2-mRNA-1">
    <property type="protein sequence ID" value="maker-uti_cns_0010607-snap-gene-0.2-mRNA-1"/>
    <property type="gene ID" value="maker-uti_cns_0010607-snap-gene-0.2"/>
</dbReference>
<sequence length="229" mass="24470">SSKNNRFLILGVWAERHHLELNQPQPFNGSAHPDAASRPSWRVVDVTEVSRIAEFDFLMDESHGLTKDTEYFVALSGCSSTQCRTAGFAKFTAWQQGGGKQNLVVIIAGSGAAVAVAACVIAVGVTLGIRFREYIYDVLNEGQSGQTSQQPADENPYDEAEPDSQSTVRMQNFDAVPNSAYGASRACGGGRQAATGSAANSAYMYMGAAGPSNSGGTLEYQRWQNGTEN</sequence>
<dbReference type="AlphaFoldDB" id="A0A1I8I8D1"/>
<proteinExistence type="predicted"/>
<name>A0A1I8I8D1_9PLAT</name>
<reference evidence="4" key="1">
    <citation type="submission" date="2016-11" db="UniProtKB">
        <authorList>
            <consortium name="WormBaseParasite"/>
        </authorList>
    </citation>
    <scope>IDENTIFICATION</scope>
</reference>
<dbReference type="Proteomes" id="UP000095280">
    <property type="component" value="Unplaced"/>
</dbReference>
<organism evidence="3 4">
    <name type="scientific">Macrostomum lignano</name>
    <dbReference type="NCBI Taxonomy" id="282301"/>
    <lineage>
        <taxon>Eukaryota</taxon>
        <taxon>Metazoa</taxon>
        <taxon>Spiralia</taxon>
        <taxon>Lophotrochozoa</taxon>
        <taxon>Platyhelminthes</taxon>
        <taxon>Rhabditophora</taxon>
        <taxon>Macrostomorpha</taxon>
        <taxon>Macrostomida</taxon>
        <taxon>Macrostomidae</taxon>
        <taxon>Macrostomum</taxon>
    </lineage>
</organism>
<keyword evidence="2" id="KW-0472">Membrane</keyword>
<feature type="transmembrane region" description="Helical" evidence="2">
    <location>
        <begin position="103"/>
        <end position="129"/>
    </location>
</feature>
<feature type="compositionally biased region" description="Polar residues" evidence="1">
    <location>
        <begin position="143"/>
        <end position="152"/>
    </location>
</feature>